<dbReference type="Proteomes" id="UP000606922">
    <property type="component" value="Unassembled WGS sequence"/>
</dbReference>
<gene>
    <name evidence="1" type="ORF">GCM10010979_13580</name>
</gene>
<reference evidence="1" key="1">
    <citation type="journal article" date="2014" name="Int. J. Syst. Evol. Microbiol.">
        <title>Complete genome sequence of Corynebacterium casei LMG S-19264T (=DSM 44701T), isolated from a smear-ripened cheese.</title>
        <authorList>
            <consortium name="US DOE Joint Genome Institute (JGI-PGF)"/>
            <person name="Walter F."/>
            <person name="Albersmeier A."/>
            <person name="Kalinowski J."/>
            <person name="Ruckert C."/>
        </authorList>
    </citation>
    <scope>NUCLEOTIDE SEQUENCE</scope>
    <source>
        <strain evidence="1">CGMCC 1.12813</strain>
    </source>
</reference>
<keyword evidence="1" id="KW-0547">Nucleotide-binding</keyword>
<keyword evidence="2" id="KW-1185">Reference proteome</keyword>
<comment type="caution">
    <text evidence="1">The sequence shown here is derived from an EMBL/GenBank/DDBJ whole genome shotgun (WGS) entry which is preliminary data.</text>
</comment>
<dbReference type="EMBL" id="BMGB01000001">
    <property type="protein sequence ID" value="GGB00402.1"/>
    <property type="molecule type" value="Genomic_DNA"/>
</dbReference>
<dbReference type="GO" id="GO:0005524">
    <property type="term" value="F:ATP binding"/>
    <property type="evidence" value="ECO:0007669"/>
    <property type="project" value="UniProtKB-KW"/>
</dbReference>
<dbReference type="AlphaFoldDB" id="A0A916WI90"/>
<name>A0A916WI90_9MICO</name>
<keyword evidence="1" id="KW-0067">ATP-binding</keyword>
<accession>A0A916WI90</accession>
<sequence>MLLSSFYGATQQEEYKQNHLFNVVADDTGQGTRLYQVYLQMKNAARTPKANRFKATAYSFSIKLKNWANTKATRNKPFDALKLVWHDYPGEWFDSSVSGEEESQRRIDGFRSLLGSDVAVLLVDGQGLVDNAGHEERYLKALFNMYSNGLNSLQTGLLHDGKPLAKFPRIWVLALSKSDLFPELDVAGFRDLLIEKAAEDLDELRAVLGEFVQVPEAMSVGEDFLLLSSAKFEEDRIELNQRVGVELLLPLAAMLPFERHIAWSRTIHNGGKVMETLIGHAGSMVGAAEMAATIINKVKLPGPFGMVQGVLVRVLSDGLLQNAVNLAEDQLKKMNADALAKRDYLAATLTKFQMDLNMAEKEKVFLRSPK</sequence>
<protein>
    <submittedName>
        <fullName evidence="1">ATP-binding protein</fullName>
    </submittedName>
</protein>
<organism evidence="1 2">
    <name type="scientific">Conyzicola nivalis</name>
    <dbReference type="NCBI Taxonomy" id="1477021"/>
    <lineage>
        <taxon>Bacteria</taxon>
        <taxon>Bacillati</taxon>
        <taxon>Actinomycetota</taxon>
        <taxon>Actinomycetes</taxon>
        <taxon>Micrococcales</taxon>
        <taxon>Microbacteriaceae</taxon>
        <taxon>Conyzicola</taxon>
    </lineage>
</organism>
<evidence type="ECO:0000313" key="2">
    <source>
        <dbReference type="Proteomes" id="UP000606922"/>
    </source>
</evidence>
<proteinExistence type="predicted"/>
<evidence type="ECO:0000313" key="1">
    <source>
        <dbReference type="EMBL" id="GGB00402.1"/>
    </source>
</evidence>
<reference evidence="1" key="2">
    <citation type="submission" date="2020-09" db="EMBL/GenBank/DDBJ databases">
        <authorList>
            <person name="Sun Q."/>
            <person name="Zhou Y."/>
        </authorList>
    </citation>
    <scope>NUCLEOTIDE SEQUENCE</scope>
    <source>
        <strain evidence="1">CGMCC 1.12813</strain>
    </source>
</reference>